<dbReference type="Pfam" id="PF00355">
    <property type="entry name" value="Rieske"/>
    <property type="match status" value="1"/>
</dbReference>
<dbReference type="PANTHER" id="PTHR21496:SF23">
    <property type="entry name" value="3-PHENYLPROPIONATE_CINNAMIC ACID DIOXYGENASE FERREDOXIN SUBUNIT"/>
    <property type="match status" value="1"/>
</dbReference>
<organism evidence="6 7">
    <name type="scientific">Paractinoplanes tereljensis</name>
    <dbReference type="NCBI Taxonomy" id="571912"/>
    <lineage>
        <taxon>Bacteria</taxon>
        <taxon>Bacillati</taxon>
        <taxon>Actinomycetota</taxon>
        <taxon>Actinomycetes</taxon>
        <taxon>Micromonosporales</taxon>
        <taxon>Micromonosporaceae</taxon>
        <taxon>Paractinoplanes</taxon>
    </lineage>
</organism>
<evidence type="ECO:0000256" key="2">
    <source>
        <dbReference type="ARBA" id="ARBA00022723"/>
    </source>
</evidence>
<keyword evidence="4" id="KW-0411">Iron-sulfur</keyword>
<dbReference type="InterPro" id="IPR036922">
    <property type="entry name" value="Rieske_2Fe-2S_sf"/>
</dbReference>
<dbReference type="Gene3D" id="2.102.10.10">
    <property type="entry name" value="Rieske [2Fe-2S] iron-sulphur domain"/>
    <property type="match status" value="1"/>
</dbReference>
<sequence length="110" mass="11701">MSFELVGPAADIAKGTVLQVEIAELEIAIVHADDDNFYAVRDECSHAAVALSEGEVDGCTLECWLHGSRFDLRTGEPTGLPATEPVAVFPVEIRDGDIYVSTTPSNGVNP</sequence>
<keyword evidence="7" id="KW-1185">Reference proteome</keyword>
<keyword evidence="2" id="KW-0479">Metal-binding</keyword>
<dbReference type="AlphaFoldDB" id="A0A919NMQ3"/>
<dbReference type="GO" id="GO:0016705">
    <property type="term" value="F:oxidoreductase activity, acting on paired donors, with incorporation or reduction of molecular oxygen"/>
    <property type="evidence" value="ECO:0007669"/>
    <property type="project" value="UniProtKB-ARBA"/>
</dbReference>
<dbReference type="CDD" id="cd03528">
    <property type="entry name" value="Rieske_RO_ferredoxin"/>
    <property type="match status" value="1"/>
</dbReference>
<dbReference type="GO" id="GO:0046872">
    <property type="term" value="F:metal ion binding"/>
    <property type="evidence" value="ECO:0007669"/>
    <property type="project" value="UniProtKB-KW"/>
</dbReference>
<dbReference type="PANTHER" id="PTHR21496">
    <property type="entry name" value="FERREDOXIN-RELATED"/>
    <property type="match status" value="1"/>
</dbReference>
<dbReference type="GO" id="GO:0004497">
    <property type="term" value="F:monooxygenase activity"/>
    <property type="evidence" value="ECO:0007669"/>
    <property type="project" value="UniProtKB-ARBA"/>
</dbReference>
<evidence type="ECO:0000256" key="3">
    <source>
        <dbReference type="ARBA" id="ARBA00023004"/>
    </source>
</evidence>
<dbReference type="Proteomes" id="UP000623608">
    <property type="component" value="Unassembled WGS sequence"/>
</dbReference>
<keyword evidence="1" id="KW-0001">2Fe-2S</keyword>
<dbReference type="PROSITE" id="PS51296">
    <property type="entry name" value="RIESKE"/>
    <property type="match status" value="1"/>
</dbReference>
<proteinExistence type="predicted"/>
<evidence type="ECO:0000256" key="4">
    <source>
        <dbReference type="ARBA" id="ARBA00023014"/>
    </source>
</evidence>
<dbReference type="SUPFAM" id="SSF50022">
    <property type="entry name" value="ISP domain"/>
    <property type="match status" value="1"/>
</dbReference>
<dbReference type="EMBL" id="BOMY01000027">
    <property type="protein sequence ID" value="GIF21323.1"/>
    <property type="molecule type" value="Genomic_DNA"/>
</dbReference>
<feature type="domain" description="Rieske" evidence="5">
    <location>
        <begin position="4"/>
        <end position="100"/>
    </location>
</feature>
<comment type="caution">
    <text evidence="6">The sequence shown here is derived from an EMBL/GenBank/DDBJ whole genome shotgun (WGS) entry which is preliminary data.</text>
</comment>
<evidence type="ECO:0000256" key="1">
    <source>
        <dbReference type="ARBA" id="ARBA00022714"/>
    </source>
</evidence>
<name>A0A919NMQ3_9ACTN</name>
<dbReference type="GO" id="GO:0051537">
    <property type="term" value="F:2 iron, 2 sulfur cluster binding"/>
    <property type="evidence" value="ECO:0007669"/>
    <property type="project" value="UniProtKB-KW"/>
</dbReference>
<evidence type="ECO:0000313" key="7">
    <source>
        <dbReference type="Proteomes" id="UP000623608"/>
    </source>
</evidence>
<gene>
    <name evidence="6" type="ORF">Ate02nite_40530</name>
</gene>
<evidence type="ECO:0000313" key="6">
    <source>
        <dbReference type="EMBL" id="GIF21323.1"/>
    </source>
</evidence>
<evidence type="ECO:0000259" key="5">
    <source>
        <dbReference type="PROSITE" id="PS51296"/>
    </source>
</evidence>
<keyword evidence="3" id="KW-0408">Iron</keyword>
<accession>A0A919NMQ3</accession>
<reference evidence="6" key="1">
    <citation type="submission" date="2021-01" db="EMBL/GenBank/DDBJ databases">
        <title>Whole genome shotgun sequence of Actinoplanes tereljensis NBRC 105297.</title>
        <authorList>
            <person name="Komaki H."/>
            <person name="Tamura T."/>
        </authorList>
    </citation>
    <scope>NUCLEOTIDE SEQUENCE</scope>
    <source>
        <strain evidence="6">NBRC 105297</strain>
    </source>
</reference>
<protein>
    <submittedName>
        <fullName evidence="6">(2Fe-2S)-binding protein</fullName>
    </submittedName>
</protein>
<dbReference type="InterPro" id="IPR017941">
    <property type="entry name" value="Rieske_2Fe-2S"/>
</dbReference>
<dbReference type="RefSeq" id="WP_203807818.1">
    <property type="nucleotide sequence ID" value="NZ_BOMY01000027.1"/>
</dbReference>